<feature type="domain" description="WRKY" evidence="7">
    <location>
        <begin position="147"/>
        <end position="210"/>
    </location>
</feature>
<evidence type="ECO:0000313" key="8">
    <source>
        <dbReference type="EMBL" id="QGQ64032.1"/>
    </source>
</evidence>
<evidence type="ECO:0000256" key="6">
    <source>
        <dbReference type="SAM" id="MobiDB-lite"/>
    </source>
</evidence>
<evidence type="ECO:0000256" key="2">
    <source>
        <dbReference type="ARBA" id="ARBA00023015"/>
    </source>
</evidence>
<keyword evidence="4" id="KW-0804">Transcription</keyword>
<dbReference type="InterPro" id="IPR036576">
    <property type="entry name" value="WRKY_dom_sf"/>
</dbReference>
<dbReference type="PANTHER" id="PTHR32096:SF146">
    <property type="entry name" value="WRKY TRANSCRIPTION FACTOR 19-RELATED"/>
    <property type="match status" value="1"/>
</dbReference>
<dbReference type="SMART" id="SM00774">
    <property type="entry name" value="WRKY"/>
    <property type="match status" value="1"/>
</dbReference>
<dbReference type="PROSITE" id="PS50811">
    <property type="entry name" value="WRKY"/>
    <property type="match status" value="1"/>
</dbReference>
<dbReference type="Pfam" id="PF03106">
    <property type="entry name" value="WRKY"/>
    <property type="match status" value="1"/>
</dbReference>
<organism evidence="8">
    <name type="scientific">Santalum album</name>
    <name type="common">Indian sandalwood</name>
    <dbReference type="NCBI Taxonomy" id="35974"/>
    <lineage>
        <taxon>Eukaryota</taxon>
        <taxon>Viridiplantae</taxon>
        <taxon>Streptophyta</taxon>
        <taxon>Embryophyta</taxon>
        <taxon>Tracheophyta</taxon>
        <taxon>Spermatophyta</taxon>
        <taxon>Magnoliopsida</taxon>
        <taxon>eudicotyledons</taxon>
        <taxon>Gunneridae</taxon>
        <taxon>Pentapetalae</taxon>
        <taxon>Santalales</taxon>
        <taxon>Santalaceae</taxon>
        <taxon>Santalum</taxon>
    </lineage>
</organism>
<dbReference type="GO" id="GO:0005634">
    <property type="term" value="C:nucleus"/>
    <property type="evidence" value="ECO:0007669"/>
    <property type="project" value="UniProtKB-SubCell"/>
</dbReference>
<dbReference type="GO" id="GO:0000976">
    <property type="term" value="F:transcription cis-regulatory region binding"/>
    <property type="evidence" value="ECO:0007669"/>
    <property type="project" value="TreeGrafter"/>
</dbReference>
<dbReference type="GO" id="GO:0003700">
    <property type="term" value="F:DNA-binding transcription factor activity"/>
    <property type="evidence" value="ECO:0007669"/>
    <property type="project" value="InterPro"/>
</dbReference>
<dbReference type="InterPro" id="IPR044810">
    <property type="entry name" value="WRKY_plant"/>
</dbReference>
<keyword evidence="2" id="KW-0805">Transcription regulation</keyword>
<evidence type="ECO:0000256" key="1">
    <source>
        <dbReference type="ARBA" id="ARBA00004123"/>
    </source>
</evidence>
<feature type="region of interest" description="Disordered" evidence="6">
    <location>
        <begin position="84"/>
        <end position="125"/>
    </location>
</feature>
<reference evidence="8" key="1">
    <citation type="journal article" date="2019" name="Int. J. Mol. Sci.">
        <title>Genome-Wide Characterization, Expression Profile Analysis of WRKY Family Genes in Santalum album and Functional Identification of Their Role in Abiotic Stress.</title>
        <authorList>
            <person name="Yan H."/>
            <person name="Li M."/>
            <person name="Xiong Y."/>
            <person name="Wu J."/>
            <person name="Teixeira da Silva J.A."/>
            <person name="Ma G."/>
        </authorList>
    </citation>
    <scope>NUCLEOTIDE SEQUENCE</scope>
</reference>
<keyword evidence="3" id="KW-0238">DNA-binding</keyword>
<evidence type="ECO:0000256" key="5">
    <source>
        <dbReference type="ARBA" id="ARBA00023242"/>
    </source>
</evidence>
<proteinExistence type="evidence at transcript level"/>
<accession>A0A650C2S1</accession>
<protein>
    <submittedName>
        <fullName evidence="8">WRKY transcription factor 9</fullName>
    </submittedName>
</protein>
<dbReference type="SUPFAM" id="SSF118290">
    <property type="entry name" value="WRKY DNA-binding domain"/>
    <property type="match status" value="1"/>
</dbReference>
<evidence type="ECO:0000256" key="4">
    <source>
        <dbReference type="ARBA" id="ARBA00023163"/>
    </source>
</evidence>
<evidence type="ECO:0000259" key="7">
    <source>
        <dbReference type="PROSITE" id="PS50811"/>
    </source>
</evidence>
<keyword evidence="5" id="KW-0539">Nucleus</keyword>
<evidence type="ECO:0000256" key="3">
    <source>
        <dbReference type="ARBA" id="ARBA00023125"/>
    </source>
</evidence>
<dbReference type="PANTHER" id="PTHR32096">
    <property type="entry name" value="WRKY TRANSCRIPTION FACTOR 30-RELATED-RELATED"/>
    <property type="match status" value="1"/>
</dbReference>
<name>A0A650C2S1_SANAL</name>
<sequence>MQEGGGFMEPSCAESFSGGQRRNRAIMEELLRGRDSTNQLQILLGMPLLGYASAPGTASPEDLVLKILRSFTEALGILNCSGGGGGGGESEEVVSQAPKRYNSTPCSDGSRRSEEESGDSCKSSTAAFKDRRGSYKRRKTTHSWTKTIPTLVDDGHAWRKYGQKVILNAKYPRNYYRCTHKFDQGCQATKQVQRTEGEPAMYQITYNGHHICRKAPLPHLIFNEVDPASAAVAAITADGDSSPNSILLSFEYNPNARHHNYNHPFFASSFPSSSPTIKQEYYGVNNTTTTTQSPPSDHHQYLLSPLPDLTAYESSVGGGHLTFLSSSDQADSSTHSLDMDVMVGSVDFSDDVLQFDF</sequence>
<dbReference type="EMBL" id="MN335819">
    <property type="protein sequence ID" value="QGQ64032.1"/>
    <property type="molecule type" value="mRNA"/>
</dbReference>
<dbReference type="AlphaFoldDB" id="A0A650C2S1"/>
<dbReference type="InterPro" id="IPR003657">
    <property type="entry name" value="WRKY_dom"/>
</dbReference>
<comment type="subcellular location">
    <subcellularLocation>
        <location evidence="1">Nucleus</location>
    </subcellularLocation>
</comment>
<dbReference type="Gene3D" id="2.20.25.80">
    <property type="entry name" value="WRKY domain"/>
    <property type="match status" value="1"/>
</dbReference>